<evidence type="ECO:0000313" key="3">
    <source>
        <dbReference type="Proteomes" id="UP000011116"/>
    </source>
</evidence>
<protein>
    <submittedName>
        <fullName evidence="2">Uncharacterized protein</fullName>
    </submittedName>
</protein>
<dbReference type="Gramene" id="HORVU.MOREX.r2.1HG0047620.1">
    <property type="protein sequence ID" value="HORVU.MOREX.r2.1HG0047620.1.CDS.1"/>
    <property type="gene ID" value="HORVU.MOREX.r2.1HG0047620"/>
</dbReference>
<name>A0A8I6WJW1_HORVV</name>
<keyword evidence="3" id="KW-1185">Reference proteome</keyword>
<evidence type="ECO:0000313" key="2">
    <source>
        <dbReference type="EnsemblPlants" id="HORVU.MOREX.r3.1HG0059980.1.CDS1"/>
    </source>
</evidence>
<sequence>MQQHEKGRGSSDGGIWMQQQAAANDRWRATQWQHKKTRRHQQLWRAEVAIMDAAATSRRGGESRRDEHEKLRVSLHLVWPPRRSASDENQVQIRPCGLPRPTPWPRGPCICQLRRGR</sequence>
<reference evidence="2" key="2">
    <citation type="submission" date="2020-10" db="EMBL/GenBank/DDBJ databases">
        <authorList>
            <person name="Scholz U."/>
            <person name="Mascher M."/>
            <person name="Fiebig A."/>
        </authorList>
    </citation>
    <scope>NUCLEOTIDE SEQUENCE [LARGE SCALE GENOMIC DNA]</scope>
    <source>
        <strain evidence="2">cv. Morex</strain>
    </source>
</reference>
<dbReference type="Gramene" id="HORVU.MOREX.r3.1HG0059980.1">
    <property type="protein sequence ID" value="HORVU.MOREX.r3.1HG0059980.1.CDS1"/>
    <property type="gene ID" value="HORVU.MOREX.r3.1HG0059980"/>
</dbReference>
<accession>A0A8I6WJW1</accession>
<evidence type="ECO:0000256" key="1">
    <source>
        <dbReference type="SAM" id="MobiDB-lite"/>
    </source>
</evidence>
<reference evidence="2" key="3">
    <citation type="submission" date="2022-01" db="UniProtKB">
        <authorList>
            <consortium name="EnsemblPlants"/>
        </authorList>
    </citation>
    <scope>IDENTIFICATION</scope>
    <source>
        <strain evidence="2">subsp. vulgare</strain>
    </source>
</reference>
<organism evidence="2 3">
    <name type="scientific">Hordeum vulgare subsp. vulgare</name>
    <name type="common">Domesticated barley</name>
    <dbReference type="NCBI Taxonomy" id="112509"/>
    <lineage>
        <taxon>Eukaryota</taxon>
        <taxon>Viridiplantae</taxon>
        <taxon>Streptophyta</taxon>
        <taxon>Embryophyta</taxon>
        <taxon>Tracheophyta</taxon>
        <taxon>Spermatophyta</taxon>
        <taxon>Magnoliopsida</taxon>
        <taxon>Liliopsida</taxon>
        <taxon>Poales</taxon>
        <taxon>Poaceae</taxon>
        <taxon>BOP clade</taxon>
        <taxon>Pooideae</taxon>
        <taxon>Triticodae</taxon>
        <taxon>Triticeae</taxon>
        <taxon>Hordeinae</taxon>
        <taxon>Hordeum</taxon>
    </lineage>
</organism>
<dbReference type="EnsemblPlants" id="HORVU.MOREX.r3.1HG0059980.1">
    <property type="protein sequence ID" value="HORVU.MOREX.r3.1HG0059980.1.CDS1"/>
    <property type="gene ID" value="HORVU.MOREX.r3.1HG0059980"/>
</dbReference>
<dbReference type="AlphaFoldDB" id="A0A8I6WJW1"/>
<feature type="region of interest" description="Disordered" evidence="1">
    <location>
        <begin position="1"/>
        <end position="26"/>
    </location>
</feature>
<proteinExistence type="predicted"/>
<dbReference type="Proteomes" id="UP000011116">
    <property type="component" value="Chromosome 1H"/>
</dbReference>
<reference evidence="3" key="1">
    <citation type="journal article" date="2012" name="Nature">
        <title>A physical, genetic and functional sequence assembly of the barley genome.</title>
        <authorList>
            <consortium name="The International Barley Genome Sequencing Consortium"/>
            <person name="Mayer K.F."/>
            <person name="Waugh R."/>
            <person name="Brown J.W."/>
            <person name="Schulman A."/>
            <person name="Langridge P."/>
            <person name="Platzer M."/>
            <person name="Fincher G.B."/>
            <person name="Muehlbauer G.J."/>
            <person name="Sato K."/>
            <person name="Close T.J."/>
            <person name="Wise R.P."/>
            <person name="Stein N."/>
        </authorList>
    </citation>
    <scope>NUCLEOTIDE SEQUENCE [LARGE SCALE GENOMIC DNA]</scope>
    <source>
        <strain evidence="3">cv. Morex</strain>
    </source>
</reference>